<dbReference type="InterPro" id="IPR050376">
    <property type="entry name" value="Pterin-4-alpha-carb_dehyd"/>
</dbReference>
<dbReference type="SUPFAM" id="SSF55248">
    <property type="entry name" value="PCD-like"/>
    <property type="match status" value="1"/>
</dbReference>
<name>A0A369WRL9_9GAMM</name>
<dbReference type="NCBIfam" id="NF002016">
    <property type="entry name" value="PRK00823.1-1"/>
    <property type="match status" value="1"/>
</dbReference>
<dbReference type="EMBL" id="QQOH01000001">
    <property type="protein sequence ID" value="RDE24191.1"/>
    <property type="molecule type" value="Genomic_DNA"/>
</dbReference>
<dbReference type="Proteomes" id="UP000253769">
    <property type="component" value="Unassembled WGS sequence"/>
</dbReference>
<evidence type="ECO:0000313" key="5">
    <source>
        <dbReference type="EMBL" id="RDE24191.1"/>
    </source>
</evidence>
<evidence type="ECO:0000256" key="2">
    <source>
        <dbReference type="ARBA" id="ARBA00006472"/>
    </source>
</evidence>
<evidence type="ECO:0000256" key="1">
    <source>
        <dbReference type="ARBA" id="ARBA00001554"/>
    </source>
</evidence>
<dbReference type="RefSeq" id="WP_114693775.1">
    <property type="nucleotide sequence ID" value="NZ_QQOH01000001.1"/>
</dbReference>
<evidence type="ECO:0000256" key="3">
    <source>
        <dbReference type="ARBA" id="ARBA00023239"/>
    </source>
</evidence>
<comment type="catalytic activity">
    <reaction evidence="1 4">
        <text>(4aS,6R)-4a-hydroxy-L-erythro-5,6,7,8-tetrahydrobiopterin = (6R)-L-erythro-6,7-dihydrobiopterin + H2O</text>
        <dbReference type="Rhea" id="RHEA:11920"/>
        <dbReference type="ChEBI" id="CHEBI:15377"/>
        <dbReference type="ChEBI" id="CHEBI:15642"/>
        <dbReference type="ChEBI" id="CHEBI:43120"/>
        <dbReference type="EC" id="4.2.1.96"/>
    </reaction>
</comment>
<dbReference type="Gene3D" id="3.30.1360.20">
    <property type="entry name" value="Transcriptional coactivator/pterin dehydratase"/>
    <property type="match status" value="1"/>
</dbReference>
<dbReference type="Pfam" id="PF01329">
    <property type="entry name" value="Pterin_4a"/>
    <property type="match status" value="1"/>
</dbReference>
<dbReference type="AlphaFoldDB" id="A0A369WRL9"/>
<comment type="caution">
    <text evidence="5">The sequence shown here is derived from an EMBL/GenBank/DDBJ whole genome shotgun (WGS) entry which is preliminary data.</text>
</comment>
<sequence>MSDLTKQHCEACRADAPRVSEQEAQQLLLQIPQWNIIERDGVPRLVRRFEFKNFVDALAFTNVVGELAENQGHHPDLLTRWGSVEVQWWTHKIKGLHRNDFICAALTDSL</sequence>
<protein>
    <recommendedName>
        <fullName evidence="4">Putative pterin-4-alpha-carbinolamine dehydratase</fullName>
        <shortName evidence="4">PHS</shortName>
        <ecNumber evidence="4">4.2.1.96</ecNumber>
    </recommendedName>
    <alternativeName>
        <fullName evidence="4">4-alpha-hydroxy-tetrahydropterin dehydratase</fullName>
    </alternativeName>
    <alternativeName>
        <fullName evidence="4">Pterin carbinolamine dehydratase</fullName>
        <shortName evidence="4">PCD</shortName>
    </alternativeName>
</protein>
<organism evidence="5 6">
    <name type="scientific">Motiliproteus coralliicola</name>
    <dbReference type="NCBI Taxonomy" id="2283196"/>
    <lineage>
        <taxon>Bacteria</taxon>
        <taxon>Pseudomonadati</taxon>
        <taxon>Pseudomonadota</taxon>
        <taxon>Gammaproteobacteria</taxon>
        <taxon>Oceanospirillales</taxon>
        <taxon>Oceanospirillaceae</taxon>
        <taxon>Motiliproteus</taxon>
    </lineage>
</organism>
<dbReference type="InterPro" id="IPR036428">
    <property type="entry name" value="PCD_sf"/>
</dbReference>
<dbReference type="GO" id="GO:0008124">
    <property type="term" value="F:4-alpha-hydroxytetrahydrobiopterin dehydratase activity"/>
    <property type="evidence" value="ECO:0007669"/>
    <property type="project" value="UniProtKB-UniRule"/>
</dbReference>
<dbReference type="HAMAP" id="MF_00434">
    <property type="entry name" value="Pterin_4_alpha"/>
    <property type="match status" value="1"/>
</dbReference>
<comment type="similarity">
    <text evidence="2 4">Belongs to the pterin-4-alpha-carbinolamine dehydratase family.</text>
</comment>
<dbReference type="InterPro" id="IPR001533">
    <property type="entry name" value="Pterin_deHydtase"/>
</dbReference>
<evidence type="ECO:0000256" key="4">
    <source>
        <dbReference type="HAMAP-Rule" id="MF_00434"/>
    </source>
</evidence>
<dbReference type="PANTHER" id="PTHR42805">
    <property type="entry name" value="PTERIN-4-ALPHA-CARBINOLAMINE DEHYDRATASE-RELATED"/>
    <property type="match status" value="1"/>
</dbReference>
<keyword evidence="6" id="KW-1185">Reference proteome</keyword>
<reference evidence="5 6" key="1">
    <citation type="submission" date="2018-07" db="EMBL/GenBank/DDBJ databases">
        <title>Motiliproteus coralliicola sp. nov., a bacterium isolated from Coral.</title>
        <authorList>
            <person name="Wang G."/>
        </authorList>
    </citation>
    <scope>NUCLEOTIDE SEQUENCE [LARGE SCALE GENOMIC DNA]</scope>
    <source>
        <strain evidence="5 6">C34</strain>
    </source>
</reference>
<evidence type="ECO:0000313" key="6">
    <source>
        <dbReference type="Proteomes" id="UP000253769"/>
    </source>
</evidence>
<keyword evidence="3 4" id="KW-0456">Lyase</keyword>
<gene>
    <name evidence="5" type="ORF">DV711_00920</name>
</gene>
<dbReference type="OrthoDB" id="5294615at2"/>
<dbReference type="CDD" id="cd00913">
    <property type="entry name" value="PCD_DCoH_subfamily_a"/>
    <property type="match status" value="1"/>
</dbReference>
<accession>A0A369WRL9</accession>
<dbReference type="EC" id="4.2.1.96" evidence="4"/>
<dbReference type="GO" id="GO:0006729">
    <property type="term" value="P:tetrahydrobiopterin biosynthetic process"/>
    <property type="evidence" value="ECO:0007669"/>
    <property type="project" value="InterPro"/>
</dbReference>
<proteinExistence type="inferred from homology"/>
<dbReference type="PANTHER" id="PTHR42805:SF1">
    <property type="entry name" value="PTERIN-4-ALPHA-CARBINOLAMINE DEHYDRATASE-RELATED"/>
    <property type="match status" value="1"/>
</dbReference>